<keyword evidence="7" id="KW-1185">Reference proteome</keyword>
<dbReference type="InterPro" id="IPR050389">
    <property type="entry name" value="LysR-type_TF"/>
</dbReference>
<evidence type="ECO:0000256" key="1">
    <source>
        <dbReference type="ARBA" id="ARBA00009437"/>
    </source>
</evidence>
<keyword evidence="3" id="KW-0238">DNA-binding</keyword>
<evidence type="ECO:0000313" key="6">
    <source>
        <dbReference type="EMBL" id="MDM0045533.1"/>
    </source>
</evidence>
<evidence type="ECO:0000256" key="3">
    <source>
        <dbReference type="ARBA" id="ARBA00023125"/>
    </source>
</evidence>
<dbReference type="InterPro" id="IPR036388">
    <property type="entry name" value="WH-like_DNA-bd_sf"/>
</dbReference>
<dbReference type="PANTHER" id="PTHR30118">
    <property type="entry name" value="HTH-TYPE TRANSCRIPTIONAL REGULATOR LEUO-RELATED"/>
    <property type="match status" value="1"/>
</dbReference>
<dbReference type="SUPFAM" id="SSF53850">
    <property type="entry name" value="Periplasmic binding protein-like II"/>
    <property type="match status" value="1"/>
</dbReference>
<dbReference type="InterPro" id="IPR036390">
    <property type="entry name" value="WH_DNA-bd_sf"/>
</dbReference>
<feature type="domain" description="HTH lysR-type" evidence="5">
    <location>
        <begin position="6"/>
        <end position="63"/>
    </location>
</feature>
<name>A0ABT7NC78_9BURK</name>
<dbReference type="Gene3D" id="1.10.10.10">
    <property type="entry name" value="Winged helix-like DNA-binding domain superfamily/Winged helix DNA-binding domain"/>
    <property type="match status" value="1"/>
</dbReference>
<dbReference type="RefSeq" id="WP_286660601.1">
    <property type="nucleotide sequence ID" value="NZ_JASZYV010000002.1"/>
</dbReference>
<keyword evidence="2" id="KW-0805">Transcription regulation</keyword>
<dbReference type="Pfam" id="PF00126">
    <property type="entry name" value="HTH_1"/>
    <property type="match status" value="1"/>
</dbReference>
<dbReference type="Gene3D" id="3.40.190.10">
    <property type="entry name" value="Periplasmic binding protein-like II"/>
    <property type="match status" value="2"/>
</dbReference>
<dbReference type="EMBL" id="JASZYV010000002">
    <property type="protein sequence ID" value="MDM0045533.1"/>
    <property type="molecule type" value="Genomic_DNA"/>
</dbReference>
<comment type="similarity">
    <text evidence="1">Belongs to the LysR transcriptional regulatory family.</text>
</comment>
<gene>
    <name evidence="6" type="ORF">QTH91_13655</name>
</gene>
<dbReference type="PRINTS" id="PR00039">
    <property type="entry name" value="HTHLYSR"/>
</dbReference>
<dbReference type="InterPro" id="IPR005119">
    <property type="entry name" value="LysR_subst-bd"/>
</dbReference>
<sequence>MNLRDIDLNLLLVFDRMLAERRVSAVAQSLGLSQPAVSNALARLRRALGDELFLRTAQGMVPTPLAMQLAEPVAAAMSALHGALNQSTAFDPATSTRSFTLAMTDIGEVYFTPRLMERLNQVAPGIRISTVRNTAVNLRDEMEAGQVDIAIGLLPQLKAGFYQRRLFMQRYVCLFGKQHPLAAKSRLTLKDFASADHVLIQAAGTGHGQVDEQMAAQGIARKVRLVVPHFVAVGHILQSQPMIATVPEKLARALAEPFGLAVRAHPADLPQVAINAFWHARFHREPGNRWLRELLTETFAEG</sequence>
<accession>A0ABT7NC78</accession>
<protein>
    <submittedName>
        <fullName evidence="6">LysR family transcriptional regulator</fullName>
    </submittedName>
</protein>
<evidence type="ECO:0000256" key="4">
    <source>
        <dbReference type="ARBA" id="ARBA00023163"/>
    </source>
</evidence>
<comment type="caution">
    <text evidence="6">The sequence shown here is derived from an EMBL/GenBank/DDBJ whole genome shotgun (WGS) entry which is preliminary data.</text>
</comment>
<dbReference type="Proteomes" id="UP001174908">
    <property type="component" value="Unassembled WGS sequence"/>
</dbReference>
<reference evidence="6" key="1">
    <citation type="submission" date="2023-06" db="EMBL/GenBank/DDBJ databases">
        <authorList>
            <person name="Jiang Y."/>
            <person name="Liu Q."/>
        </authorList>
    </citation>
    <scope>NUCLEOTIDE SEQUENCE</scope>
    <source>
        <strain evidence="6">CGMCC 1.12089</strain>
    </source>
</reference>
<dbReference type="PANTHER" id="PTHR30118:SF15">
    <property type="entry name" value="TRANSCRIPTIONAL REGULATORY PROTEIN"/>
    <property type="match status" value="1"/>
</dbReference>
<evidence type="ECO:0000256" key="2">
    <source>
        <dbReference type="ARBA" id="ARBA00023015"/>
    </source>
</evidence>
<evidence type="ECO:0000259" key="5">
    <source>
        <dbReference type="PROSITE" id="PS50931"/>
    </source>
</evidence>
<dbReference type="SUPFAM" id="SSF46785">
    <property type="entry name" value="Winged helix' DNA-binding domain"/>
    <property type="match status" value="1"/>
</dbReference>
<evidence type="ECO:0000313" key="7">
    <source>
        <dbReference type="Proteomes" id="UP001174908"/>
    </source>
</evidence>
<dbReference type="Pfam" id="PF03466">
    <property type="entry name" value="LysR_substrate"/>
    <property type="match status" value="1"/>
</dbReference>
<dbReference type="CDD" id="cd08459">
    <property type="entry name" value="PBP2_DntR_NahR_LinR_like"/>
    <property type="match status" value="1"/>
</dbReference>
<organism evidence="6 7">
    <name type="scientific">Variovorax dokdonensis</name>
    <dbReference type="NCBI Taxonomy" id="344883"/>
    <lineage>
        <taxon>Bacteria</taxon>
        <taxon>Pseudomonadati</taxon>
        <taxon>Pseudomonadota</taxon>
        <taxon>Betaproteobacteria</taxon>
        <taxon>Burkholderiales</taxon>
        <taxon>Comamonadaceae</taxon>
        <taxon>Variovorax</taxon>
    </lineage>
</organism>
<proteinExistence type="inferred from homology"/>
<dbReference type="PROSITE" id="PS50931">
    <property type="entry name" value="HTH_LYSR"/>
    <property type="match status" value="1"/>
</dbReference>
<keyword evidence="4" id="KW-0804">Transcription</keyword>
<dbReference type="InterPro" id="IPR000847">
    <property type="entry name" value="LysR_HTH_N"/>
</dbReference>